<protein>
    <recommendedName>
        <fullName evidence="2">Potassium channel domain-containing protein</fullName>
    </recommendedName>
</protein>
<dbReference type="InterPro" id="IPR013099">
    <property type="entry name" value="K_chnl_dom"/>
</dbReference>
<evidence type="ECO:0000256" key="1">
    <source>
        <dbReference type="SAM" id="Phobius"/>
    </source>
</evidence>
<feature type="transmembrane region" description="Helical" evidence="1">
    <location>
        <begin position="289"/>
        <end position="309"/>
    </location>
</feature>
<evidence type="ECO:0000313" key="4">
    <source>
        <dbReference type="Proteomes" id="UP000054937"/>
    </source>
</evidence>
<dbReference type="GO" id="GO:0016020">
    <property type="term" value="C:membrane"/>
    <property type="evidence" value="ECO:0007669"/>
    <property type="project" value="InterPro"/>
</dbReference>
<keyword evidence="1" id="KW-0472">Membrane</keyword>
<feature type="transmembrane region" description="Helical" evidence="1">
    <location>
        <begin position="49"/>
        <end position="69"/>
    </location>
</feature>
<evidence type="ECO:0000313" key="3">
    <source>
        <dbReference type="EMBL" id="KRX06937.1"/>
    </source>
</evidence>
<organism evidence="3 4">
    <name type="scientific">Pseudocohnilembus persalinus</name>
    <name type="common">Ciliate</name>
    <dbReference type="NCBI Taxonomy" id="266149"/>
    <lineage>
        <taxon>Eukaryota</taxon>
        <taxon>Sar</taxon>
        <taxon>Alveolata</taxon>
        <taxon>Ciliophora</taxon>
        <taxon>Intramacronucleata</taxon>
        <taxon>Oligohymenophorea</taxon>
        <taxon>Scuticociliatia</taxon>
        <taxon>Philasterida</taxon>
        <taxon>Pseudocohnilembidae</taxon>
        <taxon>Pseudocohnilembus</taxon>
    </lineage>
</organism>
<dbReference type="Pfam" id="PF07885">
    <property type="entry name" value="Ion_trans_2"/>
    <property type="match status" value="1"/>
</dbReference>
<name>A0A0V0QX10_PSEPJ</name>
<dbReference type="GO" id="GO:0016286">
    <property type="term" value="F:small conductance calcium-activated potassium channel activity"/>
    <property type="evidence" value="ECO:0007669"/>
    <property type="project" value="InterPro"/>
</dbReference>
<dbReference type="Gene3D" id="1.10.287.70">
    <property type="match status" value="1"/>
</dbReference>
<feature type="transmembrane region" description="Helical" evidence="1">
    <location>
        <begin position="124"/>
        <end position="149"/>
    </location>
</feature>
<dbReference type="EMBL" id="LDAU01000090">
    <property type="protein sequence ID" value="KRX06937.1"/>
    <property type="molecule type" value="Genomic_DNA"/>
</dbReference>
<feature type="transmembrane region" description="Helical" evidence="1">
    <location>
        <begin position="265"/>
        <end position="282"/>
    </location>
</feature>
<dbReference type="PANTHER" id="PTHR10153">
    <property type="entry name" value="SMALL CONDUCTANCE CALCIUM-ACTIVATED POTASSIUM CHANNEL"/>
    <property type="match status" value="1"/>
</dbReference>
<keyword evidence="4" id="KW-1185">Reference proteome</keyword>
<keyword evidence="1" id="KW-0812">Transmembrane</keyword>
<feature type="transmembrane region" description="Helical" evidence="1">
    <location>
        <begin position="225"/>
        <end position="245"/>
    </location>
</feature>
<proteinExistence type="predicted"/>
<gene>
    <name evidence="3" type="ORF">PPERSA_07100</name>
</gene>
<dbReference type="InterPro" id="IPR015449">
    <property type="entry name" value="K_chnl_Ca-activ_SK"/>
</dbReference>
<dbReference type="Proteomes" id="UP000054937">
    <property type="component" value="Unassembled WGS sequence"/>
</dbReference>
<dbReference type="InParanoid" id="A0A0V0QX10"/>
<sequence>MSLANNNFLTVDETKQNLITIEDLVKKPKSEEKCAFEDSKITNALFSDYIMIDVACSCLTFLGVIITVVEYDLEFDERNKNMAQTLCYFISATSVALIVLTWLRFHAFIDWQKARQIYGQKENIFTTGLIWSCLAEMLLVLVGPIPWIVHERIYYDVGPAGLTDCYYHINEILSLIQMIRVLLIFRTLLMLSQWYNNRSQRICKLYSCDSDILFVIKCTMKEQPYTIVSIGFFCSLFYFSFLIRVCESPLIRQGNQDFHSYYNSIWNMIITMTTVGYGDYYAQTHLGRFIIFIVSIWGTFIISMMVVTMTNTLDPDAAENRAIAVLQRLFVRDKMKDAASTVLTTLAKMQVYKVKCKKQGIEFEKKSDFNKLVVKLGQAVSVYKIVNRQYRAICDENIQEEMSRQFELMRQQFQDLFFKQQMLLEANIDIMEHLQMNSQQIGTYKKLLINDTPQKIVNDNNYYNKKLKSLEFIEENEKKIQLAKQKQSTQHQYIPEDDEDEYDDDLIKLEDIDNIQVDEQGQTEQNLLK</sequence>
<feature type="transmembrane region" description="Helical" evidence="1">
    <location>
        <begin position="169"/>
        <end position="191"/>
    </location>
</feature>
<reference evidence="3 4" key="1">
    <citation type="journal article" date="2015" name="Sci. Rep.">
        <title>Genome of the facultative scuticociliatosis pathogen Pseudocohnilembus persalinus provides insight into its virulence through horizontal gene transfer.</title>
        <authorList>
            <person name="Xiong J."/>
            <person name="Wang G."/>
            <person name="Cheng J."/>
            <person name="Tian M."/>
            <person name="Pan X."/>
            <person name="Warren A."/>
            <person name="Jiang C."/>
            <person name="Yuan D."/>
            <person name="Miao W."/>
        </authorList>
    </citation>
    <scope>NUCLEOTIDE SEQUENCE [LARGE SCALE GENOMIC DNA]</scope>
    <source>
        <strain evidence="3">36N120E</strain>
    </source>
</reference>
<dbReference type="SUPFAM" id="SSF81324">
    <property type="entry name" value="Voltage-gated potassium channels"/>
    <property type="match status" value="1"/>
</dbReference>
<dbReference type="AlphaFoldDB" id="A0A0V0QX10"/>
<feature type="domain" description="Potassium channel" evidence="2">
    <location>
        <begin position="232"/>
        <end position="313"/>
    </location>
</feature>
<accession>A0A0V0QX10</accession>
<feature type="transmembrane region" description="Helical" evidence="1">
    <location>
        <begin position="81"/>
        <end position="103"/>
    </location>
</feature>
<dbReference type="OrthoDB" id="312411at2759"/>
<dbReference type="PRINTS" id="PR00169">
    <property type="entry name" value="KCHANNEL"/>
</dbReference>
<dbReference type="OMA" id="WIVHERI"/>
<keyword evidence="1" id="KW-1133">Transmembrane helix</keyword>
<evidence type="ECO:0000259" key="2">
    <source>
        <dbReference type="Pfam" id="PF07885"/>
    </source>
</evidence>
<comment type="caution">
    <text evidence="3">The sequence shown here is derived from an EMBL/GenBank/DDBJ whole genome shotgun (WGS) entry which is preliminary data.</text>
</comment>